<dbReference type="SMART" id="SM00479">
    <property type="entry name" value="EXOIII"/>
    <property type="match status" value="1"/>
</dbReference>
<dbReference type="EMBL" id="MU006254">
    <property type="protein sequence ID" value="KAF2818302.1"/>
    <property type="molecule type" value="Genomic_DNA"/>
</dbReference>
<dbReference type="CDD" id="cd06137">
    <property type="entry name" value="DEDDh_RNase"/>
    <property type="match status" value="1"/>
</dbReference>
<dbReference type="InterPro" id="IPR047021">
    <property type="entry name" value="REXO1/3/4-like"/>
</dbReference>
<evidence type="ECO:0000256" key="1">
    <source>
        <dbReference type="ARBA" id="ARBA00022722"/>
    </source>
</evidence>
<dbReference type="Gene3D" id="3.30.420.10">
    <property type="entry name" value="Ribonuclease H-like superfamily/Ribonuclease H"/>
    <property type="match status" value="1"/>
</dbReference>
<protein>
    <submittedName>
        <fullName evidence="5">Exonuclease</fullName>
    </submittedName>
</protein>
<proteinExistence type="predicted"/>
<dbReference type="GO" id="GO:0004527">
    <property type="term" value="F:exonuclease activity"/>
    <property type="evidence" value="ECO:0007669"/>
    <property type="project" value="UniProtKB-KW"/>
</dbReference>
<gene>
    <name evidence="5" type="ORF">CC86DRAFT_309463</name>
</gene>
<dbReference type="GO" id="GO:0003676">
    <property type="term" value="F:nucleic acid binding"/>
    <property type="evidence" value="ECO:0007669"/>
    <property type="project" value="InterPro"/>
</dbReference>
<name>A0A6A6ZB37_9PLEO</name>
<dbReference type="OrthoDB" id="16516at2759"/>
<keyword evidence="6" id="KW-1185">Reference proteome</keyword>
<reference evidence="5" key="1">
    <citation type="journal article" date="2020" name="Stud. Mycol.">
        <title>101 Dothideomycetes genomes: a test case for predicting lifestyles and emergence of pathogens.</title>
        <authorList>
            <person name="Haridas S."/>
            <person name="Albert R."/>
            <person name="Binder M."/>
            <person name="Bloem J."/>
            <person name="Labutti K."/>
            <person name="Salamov A."/>
            <person name="Andreopoulos B."/>
            <person name="Baker S."/>
            <person name="Barry K."/>
            <person name="Bills G."/>
            <person name="Bluhm B."/>
            <person name="Cannon C."/>
            <person name="Castanera R."/>
            <person name="Culley D."/>
            <person name="Daum C."/>
            <person name="Ezra D."/>
            <person name="Gonzalez J."/>
            <person name="Henrissat B."/>
            <person name="Kuo A."/>
            <person name="Liang C."/>
            <person name="Lipzen A."/>
            <person name="Lutzoni F."/>
            <person name="Magnuson J."/>
            <person name="Mondo S."/>
            <person name="Nolan M."/>
            <person name="Ohm R."/>
            <person name="Pangilinan J."/>
            <person name="Park H.-J."/>
            <person name="Ramirez L."/>
            <person name="Alfaro M."/>
            <person name="Sun H."/>
            <person name="Tritt A."/>
            <person name="Yoshinaga Y."/>
            <person name="Zwiers L.-H."/>
            <person name="Turgeon B."/>
            <person name="Goodwin S."/>
            <person name="Spatafora J."/>
            <person name="Crous P."/>
            <person name="Grigoriev I."/>
        </authorList>
    </citation>
    <scope>NUCLEOTIDE SEQUENCE</scope>
    <source>
        <strain evidence="5">CBS 113818</strain>
    </source>
</reference>
<dbReference type="Proteomes" id="UP000799424">
    <property type="component" value="Unassembled WGS sequence"/>
</dbReference>
<dbReference type="InterPro" id="IPR012337">
    <property type="entry name" value="RNaseH-like_sf"/>
</dbReference>
<dbReference type="GO" id="GO:0006364">
    <property type="term" value="P:rRNA processing"/>
    <property type="evidence" value="ECO:0007669"/>
    <property type="project" value="TreeGrafter"/>
</dbReference>
<dbReference type="Pfam" id="PF00929">
    <property type="entry name" value="RNase_T"/>
    <property type="match status" value="1"/>
</dbReference>
<dbReference type="GO" id="GO:0005634">
    <property type="term" value="C:nucleus"/>
    <property type="evidence" value="ECO:0007669"/>
    <property type="project" value="TreeGrafter"/>
</dbReference>
<evidence type="ECO:0000313" key="6">
    <source>
        <dbReference type="Proteomes" id="UP000799424"/>
    </source>
</evidence>
<organism evidence="5 6">
    <name type="scientific">Ophiobolus disseminans</name>
    <dbReference type="NCBI Taxonomy" id="1469910"/>
    <lineage>
        <taxon>Eukaryota</taxon>
        <taxon>Fungi</taxon>
        <taxon>Dikarya</taxon>
        <taxon>Ascomycota</taxon>
        <taxon>Pezizomycotina</taxon>
        <taxon>Dothideomycetes</taxon>
        <taxon>Pleosporomycetidae</taxon>
        <taxon>Pleosporales</taxon>
        <taxon>Pleosporineae</taxon>
        <taxon>Phaeosphaeriaceae</taxon>
        <taxon>Ophiobolus</taxon>
    </lineage>
</organism>
<evidence type="ECO:0000256" key="2">
    <source>
        <dbReference type="ARBA" id="ARBA00022801"/>
    </source>
</evidence>
<feature type="non-terminal residue" evidence="5">
    <location>
        <position position="1"/>
    </location>
</feature>
<evidence type="ECO:0000256" key="3">
    <source>
        <dbReference type="ARBA" id="ARBA00022839"/>
    </source>
</evidence>
<keyword evidence="3 5" id="KW-0269">Exonuclease</keyword>
<dbReference type="PANTHER" id="PTHR12801">
    <property type="entry name" value="RNA EXONUCLEASE REXO1 / RECO3 FAMILY MEMBER-RELATED"/>
    <property type="match status" value="1"/>
</dbReference>
<keyword evidence="1" id="KW-0540">Nuclease</keyword>
<dbReference type="AlphaFoldDB" id="A0A6A6ZB37"/>
<sequence length="194" mass="21377">AVALDCEMVGVGEKSISGIARISAIDYLTGEILIDTLVQPTQLVKDWRTKYSGITEEAMTEAIAQGNILSGWPEARASLFKHIDANTVLVGQSLQHDLLALGIQHKQIVDSAILTSAAVGRNAKRRWGLKDLCAQLLSIKIQNDDKAGHNSVDNAFAAREVVLWCLRNPDKLKQWGKKQRNEYYGKTTYKSKTG</sequence>
<dbReference type="GO" id="GO:0000027">
    <property type="term" value="P:ribosomal large subunit assembly"/>
    <property type="evidence" value="ECO:0007669"/>
    <property type="project" value="TreeGrafter"/>
</dbReference>
<evidence type="ECO:0000259" key="4">
    <source>
        <dbReference type="SMART" id="SM00479"/>
    </source>
</evidence>
<feature type="domain" description="Exonuclease" evidence="4">
    <location>
        <begin position="2"/>
        <end position="171"/>
    </location>
</feature>
<dbReference type="SUPFAM" id="SSF53098">
    <property type="entry name" value="Ribonuclease H-like"/>
    <property type="match status" value="1"/>
</dbReference>
<dbReference type="PANTHER" id="PTHR12801:SF114">
    <property type="entry name" value="EXONUCLEASE, PUTATIVE (AFU_ORTHOLOGUE AFUA_7G00870)-RELATED"/>
    <property type="match status" value="1"/>
</dbReference>
<keyword evidence="2" id="KW-0378">Hydrolase</keyword>
<dbReference type="InterPro" id="IPR013520">
    <property type="entry name" value="Ribonucl_H"/>
</dbReference>
<evidence type="ECO:0000313" key="5">
    <source>
        <dbReference type="EMBL" id="KAF2818302.1"/>
    </source>
</evidence>
<accession>A0A6A6ZB37</accession>
<dbReference type="InterPro" id="IPR036397">
    <property type="entry name" value="RNaseH_sf"/>
</dbReference>